<keyword evidence="2" id="KW-1185">Reference proteome</keyword>
<name>A0ABS1E9W1_9BURK</name>
<proteinExistence type="predicted"/>
<dbReference type="Proteomes" id="UP000635316">
    <property type="component" value="Unassembled WGS sequence"/>
</dbReference>
<dbReference type="RefSeq" id="WP_200234585.1">
    <property type="nucleotide sequence ID" value="NZ_JAENGP010000004.1"/>
</dbReference>
<organism evidence="1 2">
    <name type="scientific">Advenella mandrilli</name>
    <dbReference type="NCBI Taxonomy" id="2800330"/>
    <lineage>
        <taxon>Bacteria</taxon>
        <taxon>Pseudomonadati</taxon>
        <taxon>Pseudomonadota</taxon>
        <taxon>Betaproteobacteria</taxon>
        <taxon>Burkholderiales</taxon>
        <taxon>Alcaligenaceae</taxon>
    </lineage>
</organism>
<accession>A0ABS1E9W1</accession>
<sequence>MEKTGAPRISAFCKEMKMDDTYTDSDVIDDRINSAIAAQVEAVMESLTWQQKSAIGIITGNRVIGNRVFKNPRMTREELHLHYKSAKLVMWPHLLRRDLVKKEVDV</sequence>
<reference evidence="1 2" key="1">
    <citation type="submission" date="2020-12" db="EMBL/GenBank/DDBJ databases">
        <authorList>
            <person name="Lu T."/>
            <person name="Wang Q."/>
            <person name="Han X."/>
        </authorList>
    </citation>
    <scope>NUCLEOTIDE SEQUENCE [LARGE SCALE GENOMIC DNA]</scope>
    <source>
        <strain evidence="1 2">WQ 585</strain>
    </source>
</reference>
<protein>
    <submittedName>
        <fullName evidence="1">Uncharacterized protein</fullName>
    </submittedName>
</protein>
<evidence type="ECO:0000313" key="1">
    <source>
        <dbReference type="EMBL" id="MBK1780574.1"/>
    </source>
</evidence>
<comment type="caution">
    <text evidence="1">The sequence shown here is derived from an EMBL/GenBank/DDBJ whole genome shotgun (WGS) entry which is preliminary data.</text>
</comment>
<gene>
    <name evidence="1" type="ORF">JHL22_05030</name>
</gene>
<evidence type="ECO:0000313" key="2">
    <source>
        <dbReference type="Proteomes" id="UP000635316"/>
    </source>
</evidence>
<dbReference type="EMBL" id="JAENGP010000004">
    <property type="protein sequence ID" value="MBK1780574.1"/>
    <property type="molecule type" value="Genomic_DNA"/>
</dbReference>